<dbReference type="PANTHER" id="PTHR10584">
    <property type="entry name" value="SUGAR KINASE"/>
    <property type="match status" value="1"/>
</dbReference>
<dbReference type="InterPro" id="IPR029056">
    <property type="entry name" value="Ribokinase-like"/>
</dbReference>
<dbReference type="GO" id="GO:0016301">
    <property type="term" value="F:kinase activity"/>
    <property type="evidence" value="ECO:0007669"/>
    <property type="project" value="UniProtKB-KW"/>
</dbReference>
<keyword evidence="5" id="KW-1185">Reference proteome</keyword>
<evidence type="ECO:0000313" key="4">
    <source>
        <dbReference type="EMBL" id="MDT3767515.1"/>
    </source>
</evidence>
<evidence type="ECO:0000313" key="5">
    <source>
        <dbReference type="Proteomes" id="UP001247542"/>
    </source>
</evidence>
<dbReference type="RefSeq" id="WP_313273134.1">
    <property type="nucleotide sequence ID" value="NZ_JASXSX010000001.1"/>
</dbReference>
<dbReference type="Proteomes" id="UP001247542">
    <property type="component" value="Unassembled WGS sequence"/>
</dbReference>
<evidence type="ECO:0000256" key="2">
    <source>
        <dbReference type="ARBA" id="ARBA00022777"/>
    </source>
</evidence>
<accession>A0ABU3IAW6</accession>
<reference evidence="4 5" key="1">
    <citation type="submission" date="2023-06" db="EMBL/GenBank/DDBJ databases">
        <title>Draft genome sequence of Gleimia hominis type strain CCUG 57540T.</title>
        <authorList>
            <person name="Salva-Serra F."/>
            <person name="Cardew S."/>
            <person name="Jensie Markopoulos S."/>
            <person name="Ohlen M."/>
            <person name="Inganas E."/>
            <person name="Svensson-Stadler L."/>
            <person name="Moore E.R.B."/>
        </authorList>
    </citation>
    <scope>NUCLEOTIDE SEQUENCE [LARGE SCALE GENOMIC DNA]</scope>
    <source>
        <strain evidence="4 5">CCUG 57540</strain>
    </source>
</reference>
<gene>
    <name evidence="4" type="ORF">QS713_05495</name>
</gene>
<dbReference type="Gene3D" id="3.40.1190.20">
    <property type="match status" value="1"/>
</dbReference>
<organism evidence="4 5">
    <name type="scientific">Gleimia hominis</name>
    <dbReference type="NCBI Taxonomy" id="595468"/>
    <lineage>
        <taxon>Bacteria</taxon>
        <taxon>Bacillati</taxon>
        <taxon>Actinomycetota</taxon>
        <taxon>Actinomycetes</taxon>
        <taxon>Actinomycetales</taxon>
        <taxon>Actinomycetaceae</taxon>
        <taxon>Gleimia</taxon>
    </lineage>
</organism>
<dbReference type="InterPro" id="IPR011611">
    <property type="entry name" value="PfkB_dom"/>
</dbReference>
<dbReference type="PANTHER" id="PTHR10584:SF166">
    <property type="entry name" value="RIBOKINASE"/>
    <property type="match status" value="1"/>
</dbReference>
<dbReference type="Pfam" id="PF00294">
    <property type="entry name" value="PfkB"/>
    <property type="match status" value="1"/>
</dbReference>
<evidence type="ECO:0000259" key="3">
    <source>
        <dbReference type="Pfam" id="PF00294"/>
    </source>
</evidence>
<comment type="caution">
    <text evidence="4">The sequence shown here is derived from an EMBL/GenBank/DDBJ whole genome shotgun (WGS) entry which is preliminary data.</text>
</comment>
<sequence>MSRFISTQPIHLNLPTSIPKLPERGEILLASSMLAAPGGGFLGLAAAGELGVHAAALSVLGSGPNSFVARRVLRQRSIEILTEEMIGDIGVAMQLVEEGGYTTTVLSVGVESDPPLAMFHQVEVQPGDVVLVHGLTMTNSQAAKQIARWAANLDESITVVLCPSPMLDQIDPEVWPMLLHRADYLSLNLREARILPGLLEPGEVGWQAVAERMRPNTVVVRRMGSIGCEYHRNGDAASRVVVPAFHVPVADTSGVGDIHVGAMCGALAVGHDVGAAVLIANAAGAVMISHEYSMHIPSLDDLMAFLDFDPTEPACLDTAAASKRVN</sequence>
<name>A0ABU3IAW6_9ACTO</name>
<feature type="domain" description="Carbohydrate kinase PfkB" evidence="3">
    <location>
        <begin position="45"/>
        <end position="294"/>
    </location>
</feature>
<protein>
    <submittedName>
        <fullName evidence="4">PfkB family carbohydrate kinase</fullName>
    </submittedName>
</protein>
<proteinExistence type="predicted"/>
<dbReference type="EMBL" id="JASXSX010000001">
    <property type="protein sequence ID" value="MDT3767515.1"/>
    <property type="molecule type" value="Genomic_DNA"/>
</dbReference>
<dbReference type="SUPFAM" id="SSF53613">
    <property type="entry name" value="Ribokinase-like"/>
    <property type="match status" value="1"/>
</dbReference>
<keyword evidence="2 4" id="KW-0418">Kinase</keyword>
<evidence type="ECO:0000256" key="1">
    <source>
        <dbReference type="ARBA" id="ARBA00022679"/>
    </source>
</evidence>
<keyword evidence="1" id="KW-0808">Transferase</keyword>